<gene>
    <name evidence="1" type="primary">Necator_chrX.g23937</name>
    <name evidence="1" type="ORF">RB195_023772</name>
</gene>
<evidence type="ECO:0000313" key="2">
    <source>
        <dbReference type="Proteomes" id="UP001303046"/>
    </source>
</evidence>
<accession>A0ABR1EKI0</accession>
<reference evidence="1 2" key="1">
    <citation type="submission" date="2023-08" db="EMBL/GenBank/DDBJ databases">
        <title>A Necator americanus chromosomal reference genome.</title>
        <authorList>
            <person name="Ilik V."/>
            <person name="Petrzelkova K.J."/>
            <person name="Pardy F."/>
            <person name="Fuh T."/>
            <person name="Niatou-Singa F.S."/>
            <person name="Gouil Q."/>
            <person name="Baker L."/>
            <person name="Ritchie M.E."/>
            <person name="Jex A.R."/>
            <person name="Gazzola D."/>
            <person name="Li H."/>
            <person name="Toshio Fujiwara R."/>
            <person name="Zhan B."/>
            <person name="Aroian R.V."/>
            <person name="Pafco B."/>
            <person name="Schwarz E.M."/>
        </authorList>
    </citation>
    <scope>NUCLEOTIDE SEQUENCE [LARGE SCALE GENOMIC DNA]</scope>
    <source>
        <strain evidence="1 2">Aroian</strain>
        <tissue evidence="1">Whole animal</tissue>
    </source>
</reference>
<sequence>MSTGAELHALLGAAERIKFYVIALQETKCRRSDVQRLDDGTLVFGEYKFKLDLEAAETARNAILGLAQEPLTNIRYNGGSVNSAAVKRALKMTSSAVGHPMLTTTNFEP</sequence>
<dbReference type="EMBL" id="JAVFWL010000006">
    <property type="protein sequence ID" value="KAK6763182.1"/>
    <property type="molecule type" value="Genomic_DNA"/>
</dbReference>
<name>A0ABR1EKI0_NECAM</name>
<protein>
    <recommendedName>
        <fullName evidence="3">Endonuclease/exonuclease/phosphatase domain-containing protein</fullName>
    </recommendedName>
</protein>
<comment type="caution">
    <text evidence="1">The sequence shown here is derived from an EMBL/GenBank/DDBJ whole genome shotgun (WGS) entry which is preliminary data.</text>
</comment>
<evidence type="ECO:0000313" key="1">
    <source>
        <dbReference type="EMBL" id="KAK6763182.1"/>
    </source>
</evidence>
<proteinExistence type="predicted"/>
<organism evidence="1 2">
    <name type="scientific">Necator americanus</name>
    <name type="common">Human hookworm</name>
    <dbReference type="NCBI Taxonomy" id="51031"/>
    <lineage>
        <taxon>Eukaryota</taxon>
        <taxon>Metazoa</taxon>
        <taxon>Ecdysozoa</taxon>
        <taxon>Nematoda</taxon>
        <taxon>Chromadorea</taxon>
        <taxon>Rhabditida</taxon>
        <taxon>Rhabditina</taxon>
        <taxon>Rhabditomorpha</taxon>
        <taxon>Strongyloidea</taxon>
        <taxon>Ancylostomatidae</taxon>
        <taxon>Bunostominae</taxon>
        <taxon>Necator</taxon>
    </lineage>
</organism>
<keyword evidence="2" id="KW-1185">Reference proteome</keyword>
<dbReference type="Proteomes" id="UP001303046">
    <property type="component" value="Unassembled WGS sequence"/>
</dbReference>
<evidence type="ECO:0008006" key="3">
    <source>
        <dbReference type="Google" id="ProtNLM"/>
    </source>
</evidence>